<name>A0A0F9P7K9_9ZZZZ</name>
<sequence>MTCIHGLDEINCPTCHIFRSTLPMKVLKAKRERFVKIGNPIFKKNSYLKEGLEKELTNKRINLTHNKFNLIPKPNLINEIPNFVSKMFLERLKELDLDKSDILGIPKKIPLENPEWKFEEED</sequence>
<gene>
    <name evidence="1" type="ORF">LCGC14_0860190</name>
</gene>
<proteinExistence type="predicted"/>
<reference evidence="1" key="1">
    <citation type="journal article" date="2015" name="Nature">
        <title>Complex archaea that bridge the gap between prokaryotes and eukaryotes.</title>
        <authorList>
            <person name="Spang A."/>
            <person name="Saw J.H."/>
            <person name="Jorgensen S.L."/>
            <person name="Zaremba-Niedzwiedzka K."/>
            <person name="Martijn J."/>
            <person name="Lind A.E."/>
            <person name="van Eijk R."/>
            <person name="Schleper C."/>
            <person name="Guy L."/>
            <person name="Ettema T.J."/>
        </authorList>
    </citation>
    <scope>NUCLEOTIDE SEQUENCE</scope>
</reference>
<accession>A0A0F9P7K9</accession>
<dbReference type="AlphaFoldDB" id="A0A0F9P7K9"/>
<evidence type="ECO:0000313" key="1">
    <source>
        <dbReference type="EMBL" id="KKN27850.1"/>
    </source>
</evidence>
<protein>
    <submittedName>
        <fullName evidence="1">Uncharacterized protein</fullName>
    </submittedName>
</protein>
<organism evidence="1">
    <name type="scientific">marine sediment metagenome</name>
    <dbReference type="NCBI Taxonomy" id="412755"/>
    <lineage>
        <taxon>unclassified sequences</taxon>
        <taxon>metagenomes</taxon>
        <taxon>ecological metagenomes</taxon>
    </lineage>
</organism>
<comment type="caution">
    <text evidence="1">The sequence shown here is derived from an EMBL/GenBank/DDBJ whole genome shotgun (WGS) entry which is preliminary data.</text>
</comment>
<dbReference type="EMBL" id="LAZR01002609">
    <property type="protein sequence ID" value="KKN27850.1"/>
    <property type="molecule type" value="Genomic_DNA"/>
</dbReference>